<dbReference type="VEuPathDB" id="TriTrypDB:LpyrH10_05_1600"/>
<dbReference type="AlphaFoldDB" id="A0A0N0DWT5"/>
<accession>A0A0N0DWT5</accession>
<dbReference type="RefSeq" id="XP_015660610.1">
    <property type="nucleotide sequence ID" value="XM_015800603.1"/>
</dbReference>
<sequence>MNYQVFSYMPSTSAAAADPQPRPIRVTPSALSPLLYAILYSIEFQSPVGPRPPTLRDPSAGRSPGRVSGGGGGRGGAAAPSATALLTSAVSVMSSFWGRTATNAATTGTTPSQQQQQGSLSAFCGVGESVLAGSGANQTASLSPPRTLTVVEEAELAALQRQHEQPFVVPVTQVLQKLGGVHITVRETHNPTITTAYARAMEEVEMLVAEHQQRLERMSLHSASFSSHPGAAVSSASPSASALMHNSDAVNDSASAKEENTMECYACTSPSAAAGGNSGRVQPLVSPASPTSSSRFIMRVGSPTSNLTAAAAAGAAAVATGSRGSDSHINNNTNSSNSSGGRVDELVPSLDEVGLVLSVRLSSKEVTRWRITHERPLVEWRFPIIRTSNERMMMRPRSQSPTFTSAAASSAGAGFASRDSRELGVDGGSAAHDFIMVNDAAQMHQVLEFILKTSYQTSSMETFTDFTSGELVFDAHVHEKRRFL</sequence>
<comment type="caution">
    <text evidence="2">The sequence shown here is derived from an EMBL/GenBank/DDBJ whole genome shotgun (WGS) entry which is preliminary data.</text>
</comment>
<evidence type="ECO:0000313" key="3">
    <source>
        <dbReference type="Proteomes" id="UP000037923"/>
    </source>
</evidence>
<dbReference type="OrthoDB" id="249135at2759"/>
<dbReference type="Proteomes" id="UP000037923">
    <property type="component" value="Unassembled WGS sequence"/>
</dbReference>
<name>A0A0N0DWT5_LEPPY</name>
<feature type="region of interest" description="Disordered" evidence="1">
    <location>
        <begin position="321"/>
        <end position="343"/>
    </location>
</feature>
<protein>
    <submittedName>
        <fullName evidence="2">Uncharacterized protein</fullName>
    </submittedName>
</protein>
<dbReference type="EMBL" id="LGTL01000005">
    <property type="protein sequence ID" value="KPA82171.1"/>
    <property type="molecule type" value="Genomic_DNA"/>
</dbReference>
<dbReference type="OMA" id="ETFTDFT"/>
<feature type="compositionally biased region" description="Low complexity" evidence="1">
    <location>
        <begin position="327"/>
        <end position="339"/>
    </location>
</feature>
<organism evidence="2 3">
    <name type="scientific">Leptomonas pyrrhocoris</name>
    <name type="common">Firebug parasite</name>
    <dbReference type="NCBI Taxonomy" id="157538"/>
    <lineage>
        <taxon>Eukaryota</taxon>
        <taxon>Discoba</taxon>
        <taxon>Euglenozoa</taxon>
        <taxon>Kinetoplastea</taxon>
        <taxon>Metakinetoplastina</taxon>
        <taxon>Trypanosomatida</taxon>
        <taxon>Trypanosomatidae</taxon>
        <taxon>Leishmaniinae</taxon>
        <taxon>Leptomonas</taxon>
    </lineage>
</organism>
<proteinExistence type="predicted"/>
<gene>
    <name evidence="2" type="ORF">ABB37_03300</name>
</gene>
<reference evidence="2 3" key="1">
    <citation type="submission" date="2015-07" db="EMBL/GenBank/DDBJ databases">
        <title>High-quality genome of monoxenous trypanosomatid Leptomonas pyrrhocoris.</title>
        <authorList>
            <person name="Flegontov P."/>
            <person name="Butenko A."/>
            <person name="Firsov S."/>
            <person name="Vlcek C."/>
            <person name="Logacheva M.D."/>
            <person name="Field M."/>
            <person name="Filatov D."/>
            <person name="Flegontova O."/>
            <person name="Gerasimov E."/>
            <person name="Jackson A.P."/>
            <person name="Kelly S."/>
            <person name="Opperdoes F."/>
            <person name="O'Reilly A."/>
            <person name="Votypka J."/>
            <person name="Yurchenko V."/>
            <person name="Lukes J."/>
        </authorList>
    </citation>
    <scope>NUCLEOTIDE SEQUENCE [LARGE SCALE GENOMIC DNA]</scope>
    <source>
        <strain evidence="2">H10</strain>
    </source>
</reference>
<evidence type="ECO:0000256" key="1">
    <source>
        <dbReference type="SAM" id="MobiDB-lite"/>
    </source>
</evidence>
<feature type="compositionally biased region" description="Gly residues" evidence="1">
    <location>
        <begin position="67"/>
        <end position="76"/>
    </location>
</feature>
<dbReference type="GeneID" id="26903591"/>
<keyword evidence="3" id="KW-1185">Reference proteome</keyword>
<feature type="region of interest" description="Disordered" evidence="1">
    <location>
        <begin position="47"/>
        <end position="79"/>
    </location>
</feature>
<evidence type="ECO:0000313" key="2">
    <source>
        <dbReference type="EMBL" id="KPA82171.1"/>
    </source>
</evidence>